<dbReference type="SUPFAM" id="SSF46785">
    <property type="entry name" value="Winged helix' DNA-binding domain"/>
    <property type="match status" value="1"/>
</dbReference>
<evidence type="ECO:0000256" key="4">
    <source>
        <dbReference type="ARBA" id="ARBA00023163"/>
    </source>
</evidence>
<dbReference type="InterPro" id="IPR036390">
    <property type="entry name" value="WH_DNA-bd_sf"/>
</dbReference>
<dbReference type="PANTHER" id="PTHR30419:SF8">
    <property type="entry name" value="NITROGEN ASSIMILATION TRANSCRIPTIONAL ACTIVATOR-RELATED"/>
    <property type="match status" value="1"/>
</dbReference>
<evidence type="ECO:0000256" key="2">
    <source>
        <dbReference type="ARBA" id="ARBA00023015"/>
    </source>
</evidence>
<feature type="domain" description="HTH lysR-type" evidence="5">
    <location>
        <begin position="1"/>
        <end position="58"/>
    </location>
</feature>
<name>A0A212JCR2_9DELT</name>
<evidence type="ECO:0000256" key="3">
    <source>
        <dbReference type="ARBA" id="ARBA00023125"/>
    </source>
</evidence>
<dbReference type="InterPro" id="IPR036388">
    <property type="entry name" value="WH-like_DNA-bd_sf"/>
</dbReference>
<gene>
    <name evidence="6" type="ORF">KL86DPRO_11175</name>
</gene>
<sequence length="318" mass="37019">MNLQQLLFVVETAKKKSINKAAKALHTSQPNLSKAIIGLEEELNVTLFTRTKQGVLLTEDGLEFIHYATSLLEQFNDIKLTYERKNSSLPIIRVTTSRMSYTTRALIDCYNTHLKDAPAFKIYFREVSPYKVYRDVIEGAADLAIVQILASTLPFWKKIFENNSIEYHFLFECGGHILLNKNHPLMKQKKITFRDLEKYPMIQSFESSGEMPNFETEIESLRYKNFPKIFYTGERAVFHNILHETDAIFFCVTDANVDIFYDDVASIPLAEIVPDVAWQHYLLKRKNKQLSQEEHWYIESLFAVVEEYTKSHPPRATR</sequence>
<dbReference type="InterPro" id="IPR050950">
    <property type="entry name" value="HTH-type_LysR_regulators"/>
</dbReference>
<dbReference type="GO" id="GO:0003700">
    <property type="term" value="F:DNA-binding transcription factor activity"/>
    <property type="evidence" value="ECO:0007669"/>
    <property type="project" value="InterPro"/>
</dbReference>
<evidence type="ECO:0000313" key="6">
    <source>
        <dbReference type="EMBL" id="SBV97198.1"/>
    </source>
</evidence>
<dbReference type="InterPro" id="IPR000847">
    <property type="entry name" value="LysR_HTH_N"/>
</dbReference>
<keyword evidence="4" id="KW-0804">Transcription</keyword>
<protein>
    <submittedName>
        <fullName evidence="6">Putative Transcriptional regulator, LysR family</fullName>
    </submittedName>
</protein>
<keyword evidence="3" id="KW-0238">DNA-binding</keyword>
<evidence type="ECO:0000256" key="1">
    <source>
        <dbReference type="ARBA" id="ARBA00009437"/>
    </source>
</evidence>
<organism evidence="6">
    <name type="scientific">uncultured delta proteobacterium</name>
    <dbReference type="NCBI Taxonomy" id="34034"/>
    <lineage>
        <taxon>Bacteria</taxon>
        <taxon>Deltaproteobacteria</taxon>
        <taxon>environmental samples</taxon>
    </lineage>
</organism>
<dbReference type="EMBL" id="FLUQ01000001">
    <property type="protein sequence ID" value="SBV97198.1"/>
    <property type="molecule type" value="Genomic_DNA"/>
</dbReference>
<reference evidence="6" key="1">
    <citation type="submission" date="2016-04" db="EMBL/GenBank/DDBJ databases">
        <authorList>
            <person name="Evans L.H."/>
            <person name="Alamgir A."/>
            <person name="Owens N."/>
            <person name="Weber N.D."/>
            <person name="Virtaneva K."/>
            <person name="Barbian K."/>
            <person name="Babar A."/>
            <person name="Rosenke K."/>
        </authorList>
    </citation>
    <scope>NUCLEOTIDE SEQUENCE</scope>
    <source>
        <strain evidence="6">86</strain>
    </source>
</reference>
<dbReference type="PROSITE" id="PS50931">
    <property type="entry name" value="HTH_LYSR"/>
    <property type="match status" value="1"/>
</dbReference>
<dbReference type="SUPFAM" id="SSF53850">
    <property type="entry name" value="Periplasmic binding protein-like II"/>
    <property type="match status" value="1"/>
</dbReference>
<accession>A0A212JCR2</accession>
<dbReference type="PANTHER" id="PTHR30419">
    <property type="entry name" value="HTH-TYPE TRANSCRIPTIONAL REGULATOR YBHD"/>
    <property type="match status" value="1"/>
</dbReference>
<dbReference type="GO" id="GO:0005829">
    <property type="term" value="C:cytosol"/>
    <property type="evidence" value="ECO:0007669"/>
    <property type="project" value="TreeGrafter"/>
</dbReference>
<dbReference type="FunFam" id="1.10.10.10:FF:000001">
    <property type="entry name" value="LysR family transcriptional regulator"/>
    <property type="match status" value="1"/>
</dbReference>
<dbReference type="AlphaFoldDB" id="A0A212JCR2"/>
<dbReference type="CDD" id="cd05466">
    <property type="entry name" value="PBP2_LTTR_substrate"/>
    <property type="match status" value="1"/>
</dbReference>
<proteinExistence type="inferred from homology"/>
<dbReference type="Gene3D" id="3.40.190.290">
    <property type="match status" value="1"/>
</dbReference>
<dbReference type="Pfam" id="PF00126">
    <property type="entry name" value="HTH_1"/>
    <property type="match status" value="1"/>
</dbReference>
<comment type="similarity">
    <text evidence="1">Belongs to the LysR transcriptional regulatory family.</text>
</comment>
<evidence type="ECO:0000259" key="5">
    <source>
        <dbReference type="PROSITE" id="PS50931"/>
    </source>
</evidence>
<dbReference type="GO" id="GO:0003677">
    <property type="term" value="F:DNA binding"/>
    <property type="evidence" value="ECO:0007669"/>
    <property type="project" value="UniProtKB-KW"/>
</dbReference>
<dbReference type="Gene3D" id="1.10.10.10">
    <property type="entry name" value="Winged helix-like DNA-binding domain superfamily/Winged helix DNA-binding domain"/>
    <property type="match status" value="1"/>
</dbReference>
<keyword evidence="2" id="KW-0805">Transcription regulation</keyword>
<dbReference type="PRINTS" id="PR00039">
    <property type="entry name" value="HTHLYSR"/>
</dbReference>